<evidence type="ECO:0000313" key="3">
    <source>
        <dbReference type="Proteomes" id="UP001187192"/>
    </source>
</evidence>
<sequence length="76" mass="8047">MEVACLAEGGWEKAFSLVVGFGVWQSGNGSEEQGERHHRARGRSVESSLVGAADGDRGSELILLEEGETETRTAVG</sequence>
<keyword evidence="3" id="KW-1185">Reference proteome</keyword>
<evidence type="ECO:0000256" key="1">
    <source>
        <dbReference type="SAM" id="MobiDB-lite"/>
    </source>
</evidence>
<gene>
    <name evidence="2" type="ORF">TIFTF001_014022</name>
</gene>
<name>A0AA88D6K9_FICCA</name>
<evidence type="ECO:0000313" key="2">
    <source>
        <dbReference type="EMBL" id="GMN44816.1"/>
    </source>
</evidence>
<dbReference type="Proteomes" id="UP001187192">
    <property type="component" value="Unassembled WGS sequence"/>
</dbReference>
<organism evidence="2 3">
    <name type="scientific">Ficus carica</name>
    <name type="common">Common fig</name>
    <dbReference type="NCBI Taxonomy" id="3494"/>
    <lineage>
        <taxon>Eukaryota</taxon>
        <taxon>Viridiplantae</taxon>
        <taxon>Streptophyta</taxon>
        <taxon>Embryophyta</taxon>
        <taxon>Tracheophyta</taxon>
        <taxon>Spermatophyta</taxon>
        <taxon>Magnoliopsida</taxon>
        <taxon>eudicotyledons</taxon>
        <taxon>Gunneridae</taxon>
        <taxon>Pentapetalae</taxon>
        <taxon>rosids</taxon>
        <taxon>fabids</taxon>
        <taxon>Rosales</taxon>
        <taxon>Moraceae</taxon>
        <taxon>Ficeae</taxon>
        <taxon>Ficus</taxon>
    </lineage>
</organism>
<protein>
    <submittedName>
        <fullName evidence="2">Uncharacterized protein</fullName>
    </submittedName>
</protein>
<accession>A0AA88D6K9</accession>
<reference evidence="2" key="1">
    <citation type="submission" date="2023-07" db="EMBL/GenBank/DDBJ databases">
        <title>draft genome sequence of fig (Ficus carica).</title>
        <authorList>
            <person name="Takahashi T."/>
            <person name="Nishimura K."/>
        </authorList>
    </citation>
    <scope>NUCLEOTIDE SEQUENCE</scope>
</reference>
<dbReference type="EMBL" id="BTGU01000019">
    <property type="protein sequence ID" value="GMN44816.1"/>
    <property type="molecule type" value="Genomic_DNA"/>
</dbReference>
<feature type="region of interest" description="Disordered" evidence="1">
    <location>
        <begin position="28"/>
        <end position="58"/>
    </location>
</feature>
<comment type="caution">
    <text evidence="2">The sequence shown here is derived from an EMBL/GenBank/DDBJ whole genome shotgun (WGS) entry which is preliminary data.</text>
</comment>
<proteinExistence type="predicted"/>
<dbReference type="AlphaFoldDB" id="A0AA88D6K9"/>